<keyword evidence="3" id="KW-1185">Reference proteome</keyword>
<dbReference type="Proteomes" id="UP000246464">
    <property type="component" value="Chromosome 18"/>
</dbReference>
<reference evidence="2 3" key="1">
    <citation type="submission" date="2017-12" db="EMBL/GenBank/DDBJ databases">
        <title>Integrating genomic resources of turbot (Scophthalmus maximus) in depth evaluation of genetic and physical mapping variation across individuals.</title>
        <authorList>
            <person name="Martinez P."/>
        </authorList>
    </citation>
    <scope>NUCLEOTIDE SEQUENCE [LARGE SCALE GENOMIC DNA]</scope>
</reference>
<evidence type="ECO:0000313" key="3">
    <source>
        <dbReference type="Proteomes" id="UP000246464"/>
    </source>
</evidence>
<protein>
    <submittedName>
        <fullName evidence="2">Uncharacterized protein</fullName>
    </submittedName>
</protein>
<gene>
    <name evidence="2" type="ORF">SMAX5B_011295</name>
</gene>
<name>A0A2U9CMA4_SCOMX</name>
<evidence type="ECO:0000313" key="2">
    <source>
        <dbReference type="EMBL" id="AWP17110.1"/>
    </source>
</evidence>
<accession>A0A2U9CMA4</accession>
<proteinExistence type="predicted"/>
<feature type="compositionally biased region" description="Basic and acidic residues" evidence="1">
    <location>
        <begin position="50"/>
        <end position="60"/>
    </location>
</feature>
<dbReference type="AlphaFoldDB" id="A0A2U9CMA4"/>
<evidence type="ECO:0000256" key="1">
    <source>
        <dbReference type="SAM" id="MobiDB-lite"/>
    </source>
</evidence>
<feature type="region of interest" description="Disordered" evidence="1">
    <location>
        <begin position="29"/>
        <end position="60"/>
    </location>
</feature>
<organism evidence="2 3">
    <name type="scientific">Scophthalmus maximus</name>
    <name type="common">Turbot</name>
    <name type="synonym">Psetta maxima</name>
    <dbReference type="NCBI Taxonomy" id="52904"/>
    <lineage>
        <taxon>Eukaryota</taxon>
        <taxon>Metazoa</taxon>
        <taxon>Chordata</taxon>
        <taxon>Craniata</taxon>
        <taxon>Vertebrata</taxon>
        <taxon>Euteleostomi</taxon>
        <taxon>Actinopterygii</taxon>
        <taxon>Neopterygii</taxon>
        <taxon>Teleostei</taxon>
        <taxon>Neoteleostei</taxon>
        <taxon>Acanthomorphata</taxon>
        <taxon>Carangaria</taxon>
        <taxon>Pleuronectiformes</taxon>
        <taxon>Pleuronectoidei</taxon>
        <taxon>Scophthalmidae</taxon>
        <taxon>Scophthalmus</taxon>
    </lineage>
</organism>
<dbReference type="EMBL" id="CP026260">
    <property type="protein sequence ID" value="AWP17110.1"/>
    <property type="molecule type" value="Genomic_DNA"/>
</dbReference>
<sequence length="83" mass="8729">MVSILDRASSNTVAESIVATVPEMEIPVSKQSVEQSFETGTLDSDEEGNTADRRAVERGEEGVAYEAHRAAAMGDGAEVGMLA</sequence>
<feature type="compositionally biased region" description="Polar residues" evidence="1">
    <location>
        <begin position="29"/>
        <end position="42"/>
    </location>
</feature>